<keyword evidence="4" id="KW-0238">DNA-binding</keyword>
<dbReference type="InterPro" id="IPR039425">
    <property type="entry name" value="RNA_pol_sigma-70-like"/>
</dbReference>
<keyword evidence="8" id="KW-1185">Reference proteome</keyword>
<proteinExistence type="inferred from homology"/>
<gene>
    <name evidence="7" type="ORF">I41_08140</name>
</gene>
<keyword evidence="2" id="KW-0805">Transcription regulation</keyword>
<dbReference type="InterPro" id="IPR013324">
    <property type="entry name" value="RNA_pol_sigma_r3/r4-like"/>
</dbReference>
<dbReference type="GO" id="GO:0003677">
    <property type="term" value="F:DNA binding"/>
    <property type="evidence" value="ECO:0007669"/>
    <property type="project" value="UniProtKB-KW"/>
</dbReference>
<dbReference type="Gene3D" id="1.10.10.10">
    <property type="entry name" value="Winged helix-like DNA-binding domain superfamily/Winged helix DNA-binding domain"/>
    <property type="match status" value="1"/>
</dbReference>
<dbReference type="GO" id="GO:0016987">
    <property type="term" value="F:sigma factor activity"/>
    <property type="evidence" value="ECO:0007669"/>
    <property type="project" value="UniProtKB-KW"/>
</dbReference>
<keyword evidence="3" id="KW-0731">Sigma factor</keyword>
<reference evidence="7 8" key="1">
    <citation type="submission" date="2019-02" db="EMBL/GenBank/DDBJ databases">
        <title>Deep-cultivation of Planctomycetes and their phenomic and genomic characterization uncovers novel biology.</title>
        <authorList>
            <person name="Wiegand S."/>
            <person name="Jogler M."/>
            <person name="Boedeker C."/>
            <person name="Pinto D."/>
            <person name="Vollmers J."/>
            <person name="Rivas-Marin E."/>
            <person name="Kohn T."/>
            <person name="Peeters S.H."/>
            <person name="Heuer A."/>
            <person name="Rast P."/>
            <person name="Oberbeckmann S."/>
            <person name="Bunk B."/>
            <person name="Jeske O."/>
            <person name="Meyerdierks A."/>
            <person name="Storesund J.E."/>
            <person name="Kallscheuer N."/>
            <person name="Luecker S."/>
            <person name="Lage O.M."/>
            <person name="Pohl T."/>
            <person name="Merkel B.J."/>
            <person name="Hornburger P."/>
            <person name="Mueller R.-W."/>
            <person name="Bruemmer F."/>
            <person name="Labrenz M."/>
            <person name="Spormann A.M."/>
            <person name="Op den Camp H."/>
            <person name="Overmann J."/>
            <person name="Amann R."/>
            <person name="Jetten M.S.M."/>
            <person name="Mascher T."/>
            <person name="Medema M.H."/>
            <person name="Devos D.P."/>
            <person name="Kaster A.-K."/>
            <person name="Ovreas L."/>
            <person name="Rohde M."/>
            <person name="Galperin M.Y."/>
            <person name="Jogler C."/>
        </authorList>
    </citation>
    <scope>NUCLEOTIDE SEQUENCE [LARGE SCALE GENOMIC DNA]</scope>
    <source>
        <strain evidence="7 8">I41</strain>
    </source>
</reference>
<comment type="similarity">
    <text evidence="1">Belongs to the sigma-70 factor family. ECF subfamily.</text>
</comment>
<dbReference type="KEGG" id="llh:I41_08140"/>
<feature type="domain" description="RNA polymerase sigma-70 ECF-like HTH" evidence="6">
    <location>
        <begin position="18"/>
        <end position="195"/>
    </location>
</feature>
<dbReference type="GO" id="GO:0006352">
    <property type="term" value="P:DNA-templated transcription initiation"/>
    <property type="evidence" value="ECO:0007669"/>
    <property type="project" value="InterPro"/>
</dbReference>
<dbReference type="SUPFAM" id="SSF88659">
    <property type="entry name" value="Sigma3 and sigma4 domains of RNA polymerase sigma factors"/>
    <property type="match status" value="1"/>
</dbReference>
<sequence length="209" mass="23402">MNPEAPDPLSVTGRTDHSLLRRIRGGEQDAATALYVRYAQRLQALAKAKTSPALAARIDPEDVVQSVFRTFFRRASEGHYDVPEGDELWKLFLVISLNKIRTLAGFHRAAKRDVSSTVGLEHSEPALAAHTGSQEEALRTLEMIIDETLGDLPEAQREMIRLRIEGHGVTEIADTTRRSKRSVERVLQQFRNRLGRLVLEEQGDDAAHS</sequence>
<keyword evidence="5" id="KW-0804">Transcription</keyword>
<dbReference type="InterPro" id="IPR053812">
    <property type="entry name" value="HTH_Sigma70_ECF-like"/>
</dbReference>
<evidence type="ECO:0000256" key="2">
    <source>
        <dbReference type="ARBA" id="ARBA00023015"/>
    </source>
</evidence>
<dbReference type="EMBL" id="CP036339">
    <property type="protein sequence ID" value="QDT71654.1"/>
    <property type="molecule type" value="Genomic_DNA"/>
</dbReference>
<accession>A0A517TTF9</accession>
<dbReference type="InterPro" id="IPR013325">
    <property type="entry name" value="RNA_pol_sigma_r2"/>
</dbReference>
<dbReference type="PANTHER" id="PTHR43133">
    <property type="entry name" value="RNA POLYMERASE ECF-TYPE SIGMA FACTO"/>
    <property type="match status" value="1"/>
</dbReference>
<evidence type="ECO:0000256" key="3">
    <source>
        <dbReference type="ARBA" id="ARBA00023082"/>
    </source>
</evidence>
<evidence type="ECO:0000256" key="4">
    <source>
        <dbReference type="ARBA" id="ARBA00023125"/>
    </source>
</evidence>
<organism evidence="7 8">
    <name type="scientific">Lacipirellula limnantheis</name>
    <dbReference type="NCBI Taxonomy" id="2528024"/>
    <lineage>
        <taxon>Bacteria</taxon>
        <taxon>Pseudomonadati</taxon>
        <taxon>Planctomycetota</taxon>
        <taxon>Planctomycetia</taxon>
        <taxon>Pirellulales</taxon>
        <taxon>Lacipirellulaceae</taxon>
        <taxon>Lacipirellula</taxon>
    </lineage>
</organism>
<evidence type="ECO:0000259" key="6">
    <source>
        <dbReference type="Pfam" id="PF07638"/>
    </source>
</evidence>
<dbReference type="SUPFAM" id="SSF88946">
    <property type="entry name" value="Sigma2 domain of RNA polymerase sigma factors"/>
    <property type="match status" value="1"/>
</dbReference>
<protein>
    <submittedName>
        <fullName evidence="7">RNA polymerase sigma factor</fullName>
    </submittedName>
</protein>
<dbReference type="Gene3D" id="1.10.1740.10">
    <property type="match status" value="1"/>
</dbReference>
<dbReference type="InterPro" id="IPR036388">
    <property type="entry name" value="WH-like_DNA-bd_sf"/>
</dbReference>
<dbReference type="Pfam" id="PF07638">
    <property type="entry name" value="Sigma70_ECF"/>
    <property type="match status" value="1"/>
</dbReference>
<evidence type="ECO:0000313" key="8">
    <source>
        <dbReference type="Proteomes" id="UP000317909"/>
    </source>
</evidence>
<dbReference type="Proteomes" id="UP000317909">
    <property type="component" value="Chromosome"/>
</dbReference>
<evidence type="ECO:0000313" key="7">
    <source>
        <dbReference type="EMBL" id="QDT71654.1"/>
    </source>
</evidence>
<dbReference type="OrthoDB" id="280689at2"/>
<name>A0A517TTF9_9BACT</name>
<evidence type="ECO:0000256" key="1">
    <source>
        <dbReference type="ARBA" id="ARBA00010641"/>
    </source>
</evidence>
<dbReference type="PANTHER" id="PTHR43133:SF8">
    <property type="entry name" value="RNA POLYMERASE SIGMA FACTOR HI_1459-RELATED"/>
    <property type="match status" value="1"/>
</dbReference>
<evidence type="ECO:0000256" key="5">
    <source>
        <dbReference type="ARBA" id="ARBA00023163"/>
    </source>
</evidence>
<dbReference type="AlphaFoldDB" id="A0A517TTF9"/>